<gene>
    <name evidence="2" type="ORF">MGAL_10B036588</name>
</gene>
<dbReference type="InterPro" id="IPR002181">
    <property type="entry name" value="Fibrinogen_a/b/g_C_dom"/>
</dbReference>
<dbReference type="Proteomes" id="UP000596742">
    <property type="component" value="Unassembled WGS sequence"/>
</dbReference>
<dbReference type="SMART" id="SM00186">
    <property type="entry name" value="FBG"/>
    <property type="match status" value="1"/>
</dbReference>
<sequence length="169" mass="19378">MMSICFHGDAVDWVIKLIRDGKCEGEKPTTVKDPVETVRPIDCGDINQNHGNGVYKIYPKKSKTGFQVFCDFKTDGAGWTVFHTRLNGKTDFFRGWKAYEEGFGDIQHEFWQGNRKLSQITTQAKYELRIDMEDISEKKGYAKYTNFLVEDASMNYSSIVRDYSGDAGR</sequence>
<proteinExistence type="predicted"/>
<evidence type="ECO:0000259" key="1">
    <source>
        <dbReference type="PROSITE" id="PS51406"/>
    </source>
</evidence>
<protein>
    <recommendedName>
        <fullName evidence="1">Fibrinogen C-terminal domain-containing protein</fullName>
    </recommendedName>
</protein>
<dbReference type="InterPro" id="IPR036056">
    <property type="entry name" value="Fibrinogen-like_C"/>
</dbReference>
<evidence type="ECO:0000313" key="3">
    <source>
        <dbReference type="Proteomes" id="UP000596742"/>
    </source>
</evidence>
<dbReference type="PANTHER" id="PTHR19143:SF458">
    <property type="entry name" value="FIBRINOGEN C-TERMINAL DOMAIN-CONTAINING PROTEIN-RELATED"/>
    <property type="match status" value="1"/>
</dbReference>
<dbReference type="PROSITE" id="PS51406">
    <property type="entry name" value="FIBRINOGEN_C_2"/>
    <property type="match status" value="1"/>
</dbReference>
<comment type="caution">
    <text evidence="2">The sequence shown here is derived from an EMBL/GenBank/DDBJ whole genome shotgun (WGS) entry which is preliminary data.</text>
</comment>
<evidence type="ECO:0000313" key="2">
    <source>
        <dbReference type="EMBL" id="VDI12185.1"/>
    </source>
</evidence>
<accession>A0A8B6D004</accession>
<keyword evidence="3" id="KW-1185">Reference proteome</keyword>
<dbReference type="GO" id="GO:0005615">
    <property type="term" value="C:extracellular space"/>
    <property type="evidence" value="ECO:0007669"/>
    <property type="project" value="TreeGrafter"/>
</dbReference>
<dbReference type="InterPro" id="IPR050373">
    <property type="entry name" value="Fibrinogen_C-term_domain"/>
</dbReference>
<dbReference type="Gene3D" id="3.90.215.10">
    <property type="entry name" value="Gamma Fibrinogen, chain A, domain 1"/>
    <property type="match status" value="1"/>
</dbReference>
<feature type="domain" description="Fibrinogen C-terminal" evidence="1">
    <location>
        <begin position="34"/>
        <end position="169"/>
    </location>
</feature>
<dbReference type="PANTHER" id="PTHR19143">
    <property type="entry name" value="FIBRINOGEN/TENASCIN/ANGIOPOEITIN"/>
    <property type="match status" value="1"/>
</dbReference>
<dbReference type="InterPro" id="IPR014716">
    <property type="entry name" value="Fibrinogen_a/b/g_C_1"/>
</dbReference>
<dbReference type="AlphaFoldDB" id="A0A8B6D004"/>
<dbReference type="NCBIfam" id="NF040941">
    <property type="entry name" value="GGGWT_bact"/>
    <property type="match status" value="1"/>
</dbReference>
<dbReference type="OrthoDB" id="6345539at2759"/>
<dbReference type="SUPFAM" id="SSF56496">
    <property type="entry name" value="Fibrinogen C-terminal domain-like"/>
    <property type="match status" value="1"/>
</dbReference>
<reference evidence="2" key="1">
    <citation type="submission" date="2018-11" db="EMBL/GenBank/DDBJ databases">
        <authorList>
            <person name="Alioto T."/>
            <person name="Alioto T."/>
        </authorList>
    </citation>
    <scope>NUCLEOTIDE SEQUENCE</scope>
</reference>
<organism evidence="2 3">
    <name type="scientific">Mytilus galloprovincialis</name>
    <name type="common">Mediterranean mussel</name>
    <dbReference type="NCBI Taxonomy" id="29158"/>
    <lineage>
        <taxon>Eukaryota</taxon>
        <taxon>Metazoa</taxon>
        <taxon>Spiralia</taxon>
        <taxon>Lophotrochozoa</taxon>
        <taxon>Mollusca</taxon>
        <taxon>Bivalvia</taxon>
        <taxon>Autobranchia</taxon>
        <taxon>Pteriomorphia</taxon>
        <taxon>Mytilida</taxon>
        <taxon>Mytiloidea</taxon>
        <taxon>Mytilidae</taxon>
        <taxon>Mytilinae</taxon>
        <taxon>Mytilus</taxon>
    </lineage>
</organism>
<name>A0A8B6D004_MYTGA</name>
<dbReference type="Pfam" id="PF00147">
    <property type="entry name" value="Fibrinogen_C"/>
    <property type="match status" value="1"/>
</dbReference>
<dbReference type="EMBL" id="UYJE01002597">
    <property type="protein sequence ID" value="VDI12185.1"/>
    <property type="molecule type" value="Genomic_DNA"/>
</dbReference>